<protein>
    <submittedName>
        <fullName evidence="1">Uncharacterized protein</fullName>
    </submittedName>
</protein>
<evidence type="ECO:0000313" key="2">
    <source>
        <dbReference type="Proteomes" id="UP000051888"/>
    </source>
</evidence>
<name>A0A0Q3TA01_9BACI</name>
<gene>
    <name evidence="1" type="ORF">AN964_22765</name>
</gene>
<proteinExistence type="predicted"/>
<dbReference type="PATRIC" id="fig|157838.3.peg.4994"/>
<evidence type="ECO:0000313" key="1">
    <source>
        <dbReference type="EMBL" id="KQL50896.1"/>
    </source>
</evidence>
<dbReference type="OrthoDB" id="2650176at2"/>
<sequence length="130" mass="14691">MILKSCLVLSLLTPLQPVGNQKVVPAPPNIISIDTDFPKKGAWVQIPKGTKKITFKLKAESTETVLLWLMPTGTQTWHQRKLLGYDIKEDDKDNLFTFTWNIDRLSILDHLHIQALGEGIANDTINLIME</sequence>
<dbReference type="AlphaFoldDB" id="A0A0Q3TA01"/>
<reference evidence="1 2" key="1">
    <citation type="submission" date="2015-09" db="EMBL/GenBank/DDBJ databases">
        <title>Genome sequencing project for genomic taxonomy and phylogenomics of Bacillus-like bacteria.</title>
        <authorList>
            <person name="Liu B."/>
            <person name="Wang J."/>
            <person name="Zhu Y."/>
            <person name="Liu G."/>
            <person name="Chen Q."/>
            <person name="Chen Z."/>
            <person name="Lan J."/>
            <person name="Che J."/>
            <person name="Ge C."/>
            <person name="Shi H."/>
            <person name="Pan Z."/>
            <person name="Liu X."/>
        </authorList>
    </citation>
    <scope>NUCLEOTIDE SEQUENCE [LARGE SCALE GENOMIC DNA]</scope>
    <source>
        <strain evidence="1 2">LMG 18435</strain>
    </source>
</reference>
<organism evidence="1 2">
    <name type="scientific">Heyndrickxia shackletonii</name>
    <dbReference type="NCBI Taxonomy" id="157838"/>
    <lineage>
        <taxon>Bacteria</taxon>
        <taxon>Bacillati</taxon>
        <taxon>Bacillota</taxon>
        <taxon>Bacilli</taxon>
        <taxon>Bacillales</taxon>
        <taxon>Bacillaceae</taxon>
        <taxon>Heyndrickxia</taxon>
    </lineage>
</organism>
<keyword evidence="2" id="KW-1185">Reference proteome</keyword>
<dbReference type="EMBL" id="LJJC01000015">
    <property type="protein sequence ID" value="KQL50896.1"/>
    <property type="molecule type" value="Genomic_DNA"/>
</dbReference>
<accession>A0A0Q3TA01</accession>
<dbReference type="Proteomes" id="UP000051888">
    <property type="component" value="Unassembled WGS sequence"/>
</dbReference>
<comment type="caution">
    <text evidence="1">The sequence shown here is derived from an EMBL/GenBank/DDBJ whole genome shotgun (WGS) entry which is preliminary data.</text>
</comment>